<organism evidence="1 2">
    <name type="scientific">Characodon lateralis</name>
    <dbReference type="NCBI Taxonomy" id="208331"/>
    <lineage>
        <taxon>Eukaryota</taxon>
        <taxon>Metazoa</taxon>
        <taxon>Chordata</taxon>
        <taxon>Craniata</taxon>
        <taxon>Vertebrata</taxon>
        <taxon>Euteleostomi</taxon>
        <taxon>Actinopterygii</taxon>
        <taxon>Neopterygii</taxon>
        <taxon>Teleostei</taxon>
        <taxon>Neoteleostei</taxon>
        <taxon>Acanthomorphata</taxon>
        <taxon>Ovalentaria</taxon>
        <taxon>Atherinomorphae</taxon>
        <taxon>Cyprinodontiformes</taxon>
        <taxon>Goodeidae</taxon>
        <taxon>Characodon</taxon>
    </lineage>
</organism>
<dbReference type="Proteomes" id="UP001352852">
    <property type="component" value="Unassembled WGS sequence"/>
</dbReference>
<evidence type="ECO:0000313" key="1">
    <source>
        <dbReference type="EMBL" id="MED6281233.1"/>
    </source>
</evidence>
<comment type="caution">
    <text evidence="1">The sequence shown here is derived from an EMBL/GenBank/DDBJ whole genome shotgun (WGS) entry which is preliminary data.</text>
</comment>
<sequence length="79" mass="8788">MPLHILALHVQKCVKREAVDPEDDKFLVTGDFDSLQITPEDVDDPEYATLIEKVDAATDLRLTERAVKEGSSSCMPQCV</sequence>
<accession>A0ABU7E4R9</accession>
<keyword evidence="2" id="KW-1185">Reference proteome</keyword>
<gene>
    <name evidence="1" type="ORF">CHARACLAT_019112</name>
</gene>
<proteinExistence type="predicted"/>
<name>A0ABU7E4R9_9TELE</name>
<evidence type="ECO:0000313" key="2">
    <source>
        <dbReference type="Proteomes" id="UP001352852"/>
    </source>
</evidence>
<protein>
    <submittedName>
        <fullName evidence="1">Uncharacterized protein</fullName>
    </submittedName>
</protein>
<reference evidence="1 2" key="1">
    <citation type="submission" date="2021-06" db="EMBL/GenBank/DDBJ databases">
        <authorList>
            <person name="Palmer J.M."/>
        </authorList>
    </citation>
    <scope>NUCLEOTIDE SEQUENCE [LARGE SCALE GENOMIC DNA]</scope>
    <source>
        <strain evidence="1 2">CL_MEX2019</strain>
        <tissue evidence="1">Muscle</tissue>
    </source>
</reference>
<dbReference type="EMBL" id="JAHUTJ010042701">
    <property type="protein sequence ID" value="MED6281233.1"/>
    <property type="molecule type" value="Genomic_DNA"/>
</dbReference>